<organism evidence="2 3">
    <name type="scientific">Rossellomorea vietnamensis</name>
    <dbReference type="NCBI Taxonomy" id="218284"/>
    <lineage>
        <taxon>Bacteria</taxon>
        <taxon>Bacillati</taxon>
        <taxon>Bacillota</taxon>
        <taxon>Bacilli</taxon>
        <taxon>Bacillales</taxon>
        <taxon>Bacillaceae</taxon>
        <taxon>Rossellomorea</taxon>
    </lineage>
</organism>
<dbReference type="eggNOG" id="COG0640">
    <property type="taxonomic scope" value="Bacteria"/>
</dbReference>
<accession>A0A0P6VZ11</accession>
<reference evidence="2 3" key="1">
    <citation type="submission" date="2015-08" db="EMBL/GenBank/DDBJ databases">
        <title>Draft Genome Sequence of Bacillus vietnamensis UCD-SED5.</title>
        <authorList>
            <person name="Lee R.D."/>
            <person name="Jospin G."/>
            <person name="Lang J.M."/>
            <person name="Coil D.A."/>
            <person name="Eisen J.A."/>
        </authorList>
    </citation>
    <scope>NUCLEOTIDE SEQUENCE [LARGE SCALE GENOMIC DNA]</scope>
    <source>
        <strain evidence="2 3">UCD-SED5</strain>
    </source>
</reference>
<keyword evidence="1" id="KW-0238">DNA-binding</keyword>
<evidence type="ECO:0008006" key="4">
    <source>
        <dbReference type="Google" id="ProtNLM"/>
    </source>
</evidence>
<dbReference type="InterPro" id="IPR011991">
    <property type="entry name" value="ArsR-like_HTH"/>
</dbReference>
<dbReference type="InterPro" id="IPR036390">
    <property type="entry name" value="WH_DNA-bd_sf"/>
</dbReference>
<dbReference type="Gene3D" id="1.10.10.10">
    <property type="entry name" value="Winged helix-like DNA-binding domain superfamily/Winged helix DNA-binding domain"/>
    <property type="match status" value="1"/>
</dbReference>
<dbReference type="InterPro" id="IPR036388">
    <property type="entry name" value="WH-like_DNA-bd_sf"/>
</dbReference>
<dbReference type="EMBL" id="LIXZ01000015">
    <property type="protein sequence ID" value="KPL58446.1"/>
    <property type="molecule type" value="Genomic_DNA"/>
</dbReference>
<gene>
    <name evidence="2" type="ORF">AM506_16450</name>
</gene>
<evidence type="ECO:0000256" key="1">
    <source>
        <dbReference type="ARBA" id="ARBA00023125"/>
    </source>
</evidence>
<comment type="caution">
    <text evidence="2">The sequence shown here is derived from an EMBL/GenBank/DDBJ whole genome shotgun (WGS) entry which is preliminary data.</text>
</comment>
<dbReference type="Gene3D" id="6.10.140.2180">
    <property type="match status" value="1"/>
</dbReference>
<dbReference type="Pfam" id="PF12840">
    <property type="entry name" value="HTH_20"/>
    <property type="match status" value="1"/>
</dbReference>
<dbReference type="RefSeq" id="WP_060673568.1">
    <property type="nucleotide sequence ID" value="NZ_LIXZ01000015.1"/>
</dbReference>
<name>A0A0P6VZ11_9BACI</name>
<evidence type="ECO:0000313" key="2">
    <source>
        <dbReference type="EMBL" id="KPL58446.1"/>
    </source>
</evidence>
<dbReference type="SUPFAM" id="SSF46785">
    <property type="entry name" value="Winged helix' DNA-binding domain"/>
    <property type="match status" value="1"/>
</dbReference>
<dbReference type="OrthoDB" id="5949858at2"/>
<dbReference type="CDD" id="cd00090">
    <property type="entry name" value="HTH_ARSR"/>
    <property type="match status" value="1"/>
</dbReference>
<proteinExistence type="predicted"/>
<evidence type="ECO:0000313" key="3">
    <source>
        <dbReference type="Proteomes" id="UP000050398"/>
    </source>
</evidence>
<dbReference type="GO" id="GO:0003677">
    <property type="term" value="F:DNA binding"/>
    <property type="evidence" value="ECO:0007669"/>
    <property type="project" value="UniProtKB-KW"/>
</dbReference>
<dbReference type="NCBIfam" id="NF005061">
    <property type="entry name" value="PRK06474.1"/>
    <property type="match status" value="1"/>
</dbReference>
<dbReference type="Proteomes" id="UP000050398">
    <property type="component" value="Unassembled WGS sequence"/>
</dbReference>
<dbReference type="AlphaFoldDB" id="A0A0P6VZ11"/>
<dbReference type="PATRIC" id="fig|218284.4.peg.1494"/>
<protein>
    <recommendedName>
        <fullName evidence="4">Helix-turn-helix domain-containing protein</fullName>
    </recommendedName>
</protein>
<sequence>MTQIDTDLFLHPVRMRIIQHLSKGTATVHELKEWMADVPQATLYRHLNRLTKNQIIHIVDERKIRGAVEKTYAMQEDSPYMTVEELEQLSGEEHLKLFMTFLSSVTGQARTYLLNDPDFARDSFGYNQLDLYLTPDEIKELTQGMNELLSKFQPNRPTDENEKISLIQMLIPDNKGRDNT</sequence>